<dbReference type="Proteomes" id="UP000005819">
    <property type="component" value="Unassembled WGS sequence"/>
</dbReference>
<dbReference type="HOGENOM" id="CLU_2581934_0_0_10"/>
<protein>
    <submittedName>
        <fullName evidence="1">Uncharacterized protein</fullName>
    </submittedName>
</protein>
<dbReference type="EMBL" id="ABFK02000020">
    <property type="protein sequence ID" value="EDS02789.1"/>
    <property type="molecule type" value="Genomic_DNA"/>
</dbReference>
<organism evidence="1 2">
    <name type="scientific">Alistipes putredinis DSM 17216</name>
    <dbReference type="NCBI Taxonomy" id="445970"/>
    <lineage>
        <taxon>Bacteria</taxon>
        <taxon>Pseudomonadati</taxon>
        <taxon>Bacteroidota</taxon>
        <taxon>Bacteroidia</taxon>
        <taxon>Bacteroidales</taxon>
        <taxon>Rikenellaceae</taxon>
        <taxon>Alistipes</taxon>
    </lineage>
</organism>
<dbReference type="AlphaFoldDB" id="B0MYV2"/>
<sequence length="80" mass="9230">MKKETEFEPALRQVISQTFIDTPAPRKTRYRIIHPDLNTLKNAEDNLSIVLCVSERKTRLELATPTLARLRSQAPKTLRV</sequence>
<name>B0MYV2_9BACT</name>
<evidence type="ECO:0000313" key="1">
    <source>
        <dbReference type="EMBL" id="EDS02789.1"/>
    </source>
</evidence>
<evidence type="ECO:0000313" key="2">
    <source>
        <dbReference type="Proteomes" id="UP000005819"/>
    </source>
</evidence>
<reference evidence="1" key="2">
    <citation type="submission" date="2013-09" db="EMBL/GenBank/DDBJ databases">
        <title>Draft genome sequence of Alistipes putredinis (DSM 17216).</title>
        <authorList>
            <person name="Sudarsanam P."/>
            <person name="Ley R."/>
            <person name="Guruge J."/>
            <person name="Turnbaugh P.J."/>
            <person name="Mahowald M."/>
            <person name="Liep D."/>
            <person name="Gordon J."/>
        </authorList>
    </citation>
    <scope>NUCLEOTIDE SEQUENCE</scope>
    <source>
        <strain evidence="1">DSM 17216</strain>
    </source>
</reference>
<gene>
    <name evidence="1" type="ORF">ALIPUT_02322</name>
</gene>
<comment type="caution">
    <text evidence="1">The sequence shown here is derived from an EMBL/GenBank/DDBJ whole genome shotgun (WGS) entry which is preliminary data.</text>
</comment>
<accession>B0MYV2</accession>
<reference evidence="1" key="1">
    <citation type="submission" date="2007-10" db="EMBL/GenBank/DDBJ databases">
        <authorList>
            <person name="Fulton L."/>
            <person name="Clifton S."/>
            <person name="Fulton B."/>
            <person name="Xu J."/>
            <person name="Minx P."/>
            <person name="Pepin K.H."/>
            <person name="Johnson M."/>
            <person name="Thiruvilangam P."/>
            <person name="Bhonagiri V."/>
            <person name="Nash W.E."/>
            <person name="Mardis E.R."/>
            <person name="Wilson R.K."/>
        </authorList>
    </citation>
    <scope>NUCLEOTIDE SEQUENCE [LARGE SCALE GENOMIC DNA]</scope>
    <source>
        <strain evidence="1">DSM 17216</strain>
    </source>
</reference>
<keyword evidence="2" id="KW-1185">Reference proteome</keyword>
<proteinExistence type="predicted"/>